<dbReference type="Pfam" id="PF00293">
    <property type="entry name" value="NUDIX"/>
    <property type="match status" value="1"/>
</dbReference>
<dbReference type="Proteomes" id="UP000070457">
    <property type="component" value="Unassembled WGS sequence"/>
</dbReference>
<dbReference type="STRING" id="1617426.TR69_WS6001000932"/>
<accession>A0A136LZ29</accession>
<name>A0A136LZ29_9BACT</name>
<dbReference type="EC" id="5.3.3.2" evidence="2"/>
<dbReference type="PANTHER" id="PTHR10885">
    <property type="entry name" value="ISOPENTENYL-DIPHOSPHATE DELTA-ISOMERASE"/>
    <property type="match status" value="1"/>
</dbReference>
<dbReference type="GO" id="GO:0004452">
    <property type="term" value="F:isopentenyl-diphosphate delta-isomerase activity"/>
    <property type="evidence" value="ECO:0007669"/>
    <property type="project" value="UniProtKB-EC"/>
</dbReference>
<dbReference type="CDD" id="cd04692">
    <property type="entry name" value="NUDIX_Hydrolase"/>
    <property type="match status" value="1"/>
</dbReference>
<sequence>MEVFDLVDSEGNIIGETTRDEAHSDPSLIHPVVHSWIFNRKGQVLLQQRSLQKKIHPGMWDMSVGGHLSKGDTAKDGLRRELAEELNITDYSAELIRTYVRGKEYETEFIYLYHVSLVDDNQQFTMQTEEVEQVRWFDLAEVYVALRDSTMELTPSIAEQLPQVMQYLIAKAVS</sequence>
<evidence type="ECO:0000313" key="2">
    <source>
        <dbReference type="EMBL" id="KXK26909.1"/>
    </source>
</evidence>
<organism evidence="2 3">
    <name type="scientific">candidate division WS6 bacterium OLB20</name>
    <dbReference type="NCBI Taxonomy" id="1617426"/>
    <lineage>
        <taxon>Bacteria</taxon>
        <taxon>Candidatus Dojkabacteria</taxon>
    </lineage>
</organism>
<keyword evidence="2" id="KW-0413">Isomerase</keyword>
<dbReference type="PANTHER" id="PTHR10885:SF0">
    <property type="entry name" value="ISOPENTENYL-DIPHOSPHATE DELTA-ISOMERASE"/>
    <property type="match status" value="1"/>
</dbReference>
<dbReference type="AlphaFoldDB" id="A0A136LZ29"/>
<dbReference type="SUPFAM" id="SSF55811">
    <property type="entry name" value="Nudix"/>
    <property type="match status" value="1"/>
</dbReference>
<protein>
    <submittedName>
        <fullName evidence="2">Isopentenyl-diphosphate Delta-isomerase</fullName>
        <ecNumber evidence="2">5.3.3.2</ecNumber>
    </submittedName>
</protein>
<reference evidence="2 3" key="1">
    <citation type="submission" date="2015-02" db="EMBL/GenBank/DDBJ databases">
        <title>Improved understanding of the partial-nitritation anammox process through 23 genomes representing the majority of the microbial community.</title>
        <authorList>
            <person name="Speth D.R."/>
            <person name="In T Zandt M."/>
            <person name="Guerrero Cruz S."/>
            <person name="Jetten M.S."/>
            <person name="Dutilh B.E."/>
        </authorList>
    </citation>
    <scope>NUCLEOTIDE SEQUENCE [LARGE SCALE GENOMIC DNA]</scope>
    <source>
        <strain evidence="2">OLB20</strain>
    </source>
</reference>
<feature type="domain" description="Nudix hydrolase" evidence="1">
    <location>
        <begin position="28"/>
        <end position="159"/>
    </location>
</feature>
<gene>
    <name evidence="2" type="primary">idi_2</name>
    <name evidence="2" type="ORF">TR69_WS6001000932</name>
</gene>
<dbReference type="EMBL" id="JYNZ01000003">
    <property type="protein sequence ID" value="KXK26909.1"/>
    <property type="molecule type" value="Genomic_DNA"/>
</dbReference>
<evidence type="ECO:0000259" key="1">
    <source>
        <dbReference type="PROSITE" id="PS51462"/>
    </source>
</evidence>
<evidence type="ECO:0000313" key="3">
    <source>
        <dbReference type="Proteomes" id="UP000070457"/>
    </source>
</evidence>
<dbReference type="InterPro" id="IPR015797">
    <property type="entry name" value="NUDIX_hydrolase-like_dom_sf"/>
</dbReference>
<dbReference type="Gene3D" id="3.90.79.10">
    <property type="entry name" value="Nucleoside Triphosphate Pyrophosphohydrolase"/>
    <property type="match status" value="1"/>
</dbReference>
<comment type="caution">
    <text evidence="2">The sequence shown here is derived from an EMBL/GenBank/DDBJ whole genome shotgun (WGS) entry which is preliminary data.</text>
</comment>
<proteinExistence type="predicted"/>
<dbReference type="InterPro" id="IPR000086">
    <property type="entry name" value="NUDIX_hydrolase_dom"/>
</dbReference>
<dbReference type="PROSITE" id="PS51462">
    <property type="entry name" value="NUDIX"/>
    <property type="match status" value="1"/>
</dbReference>